<protein>
    <recommendedName>
        <fullName evidence="2">Protein kinase domain-containing protein</fullName>
    </recommendedName>
</protein>
<evidence type="ECO:0000256" key="1">
    <source>
        <dbReference type="SAM" id="MobiDB-lite"/>
    </source>
</evidence>
<dbReference type="SMART" id="SM00220">
    <property type="entry name" value="S_TKc"/>
    <property type="match status" value="1"/>
</dbReference>
<dbReference type="Proteomes" id="UP000694559">
    <property type="component" value="Unplaced"/>
</dbReference>
<feature type="region of interest" description="Disordered" evidence="1">
    <location>
        <begin position="1"/>
        <end position="101"/>
    </location>
</feature>
<dbReference type="PANTHER" id="PTHR13902">
    <property type="entry name" value="SERINE/THREONINE-PROTEIN KINASE WNK WITH NO LYSINE -RELATED"/>
    <property type="match status" value="1"/>
</dbReference>
<reference evidence="3" key="1">
    <citation type="submission" date="2025-08" db="UniProtKB">
        <authorList>
            <consortium name="Ensembl"/>
        </authorList>
    </citation>
    <scope>IDENTIFICATION</scope>
</reference>
<name>A0A8C6YF25_NAJNA</name>
<proteinExistence type="predicted"/>
<accession>A0A8C6YF25</accession>
<dbReference type="Pfam" id="PF00069">
    <property type="entry name" value="Pkinase"/>
    <property type="match status" value="1"/>
</dbReference>
<organism evidence="3 4">
    <name type="scientific">Naja naja</name>
    <name type="common">Indian cobra</name>
    <dbReference type="NCBI Taxonomy" id="35670"/>
    <lineage>
        <taxon>Eukaryota</taxon>
        <taxon>Metazoa</taxon>
        <taxon>Chordata</taxon>
        <taxon>Craniata</taxon>
        <taxon>Vertebrata</taxon>
        <taxon>Euteleostomi</taxon>
        <taxon>Lepidosauria</taxon>
        <taxon>Squamata</taxon>
        <taxon>Bifurcata</taxon>
        <taxon>Unidentata</taxon>
        <taxon>Episquamata</taxon>
        <taxon>Toxicofera</taxon>
        <taxon>Serpentes</taxon>
        <taxon>Colubroidea</taxon>
        <taxon>Elapidae</taxon>
        <taxon>Elapinae</taxon>
        <taxon>Naja</taxon>
    </lineage>
</organism>
<dbReference type="InterPro" id="IPR011009">
    <property type="entry name" value="Kinase-like_dom_sf"/>
</dbReference>
<dbReference type="FunFam" id="3.30.200.20:FF:000494">
    <property type="entry name" value="serine/threonine-protein kinase WNK2 isoform X2"/>
    <property type="match status" value="1"/>
</dbReference>
<dbReference type="FunFam" id="1.10.510.10:FF:002909">
    <property type="match status" value="1"/>
</dbReference>
<dbReference type="PROSITE" id="PS50011">
    <property type="entry name" value="PROTEIN_KINASE_DOM"/>
    <property type="match status" value="1"/>
</dbReference>
<dbReference type="GeneTree" id="ENSGT00940000157161"/>
<evidence type="ECO:0000259" key="2">
    <source>
        <dbReference type="PROSITE" id="PS50011"/>
    </source>
</evidence>
<dbReference type="Gene3D" id="3.30.200.20">
    <property type="entry name" value="Phosphorylase Kinase, domain 1"/>
    <property type="match status" value="1"/>
</dbReference>
<dbReference type="InterPro" id="IPR000719">
    <property type="entry name" value="Prot_kinase_dom"/>
</dbReference>
<dbReference type="Ensembl" id="ENSNNAT00000028684.1">
    <property type="protein sequence ID" value="ENSNNAP00000027380.1"/>
    <property type="gene ID" value="ENSNNAG00000017718.1"/>
</dbReference>
<evidence type="ECO:0000313" key="4">
    <source>
        <dbReference type="Proteomes" id="UP000694559"/>
    </source>
</evidence>
<reference evidence="3" key="2">
    <citation type="submission" date="2025-09" db="UniProtKB">
        <authorList>
            <consortium name="Ensembl"/>
        </authorList>
    </citation>
    <scope>IDENTIFICATION</scope>
</reference>
<dbReference type="GO" id="GO:0005524">
    <property type="term" value="F:ATP binding"/>
    <property type="evidence" value="ECO:0007669"/>
    <property type="project" value="InterPro"/>
</dbReference>
<sequence>LSVFLTPAENQAPKGLHFSPPLPSGRGGWRGEAVRALGGRRGRARVPNPGVLWRERKGGTGSKAPGAGAHQRFLRRSVVDSDQEETPFESAEPEQQQQPKKILILSKTRRIIAERAKAGQRPVVVEETRPGEEPAGQVKVVAAESVSAGDQAKEEEAEEEEEEADMKAVATSPDGRFLKFDIELGRGSFKTVYKGLDTETWVEVAWCELQDRKLTKVERQRFKEEAEMLKGLQHPNIVRFYDFWESCLKGKKCIVLVTELMTSGTLKTYLKRFKVMKPKVLRSWCRQILKGLLFLHTRTPPIIHRDLKCDNIFITGPTGSVKIGDLGLATLKRTSFAKSIFFQKTR</sequence>
<feature type="domain" description="Protein kinase" evidence="2">
    <location>
        <begin position="178"/>
        <end position="346"/>
    </location>
</feature>
<dbReference type="PROSITE" id="PS00108">
    <property type="entry name" value="PROTEIN_KINASE_ST"/>
    <property type="match status" value="1"/>
</dbReference>
<dbReference type="InterPro" id="IPR008271">
    <property type="entry name" value="Ser/Thr_kinase_AS"/>
</dbReference>
<feature type="region of interest" description="Disordered" evidence="1">
    <location>
        <begin position="117"/>
        <end position="138"/>
    </location>
</feature>
<dbReference type="SUPFAM" id="SSF56112">
    <property type="entry name" value="Protein kinase-like (PK-like)"/>
    <property type="match status" value="1"/>
</dbReference>
<evidence type="ECO:0000313" key="3">
    <source>
        <dbReference type="Ensembl" id="ENSNNAP00000027380.1"/>
    </source>
</evidence>
<keyword evidence="4" id="KW-1185">Reference proteome</keyword>
<dbReference type="GO" id="GO:0004672">
    <property type="term" value="F:protein kinase activity"/>
    <property type="evidence" value="ECO:0007669"/>
    <property type="project" value="InterPro"/>
</dbReference>
<dbReference type="Gene3D" id="1.10.510.10">
    <property type="entry name" value="Transferase(Phosphotransferase) domain 1"/>
    <property type="match status" value="1"/>
</dbReference>
<dbReference type="InterPro" id="IPR050588">
    <property type="entry name" value="WNK_Ser-Thr_kinase"/>
</dbReference>
<dbReference type="AlphaFoldDB" id="A0A8C6YF25"/>